<evidence type="ECO:0000256" key="2">
    <source>
        <dbReference type="ARBA" id="ARBA00005369"/>
    </source>
</evidence>
<keyword evidence="6 12" id="KW-0489">Methyltransferase</keyword>
<evidence type="ECO:0000313" key="13">
    <source>
        <dbReference type="Proteomes" id="UP000280726"/>
    </source>
</evidence>
<dbReference type="EC" id="2.1.1.77" evidence="3"/>
<dbReference type="GO" id="GO:0005737">
    <property type="term" value="C:cytoplasm"/>
    <property type="evidence" value="ECO:0007669"/>
    <property type="project" value="UniProtKB-SubCell"/>
</dbReference>
<dbReference type="InterPro" id="IPR000682">
    <property type="entry name" value="PCMT"/>
</dbReference>
<evidence type="ECO:0000256" key="3">
    <source>
        <dbReference type="ARBA" id="ARBA00011890"/>
    </source>
</evidence>
<gene>
    <name evidence="12" type="ORF">EDD32_1089</name>
</gene>
<dbReference type="Gene3D" id="3.40.50.150">
    <property type="entry name" value="Vaccinia Virus protein VP39"/>
    <property type="match status" value="1"/>
</dbReference>
<proteinExistence type="inferred from homology"/>
<evidence type="ECO:0000256" key="10">
    <source>
        <dbReference type="ARBA" id="ARBA00031323"/>
    </source>
</evidence>
<dbReference type="InterPro" id="IPR029063">
    <property type="entry name" value="SAM-dependent_MTases_sf"/>
</dbReference>
<dbReference type="Proteomes" id="UP000280726">
    <property type="component" value="Unassembled WGS sequence"/>
</dbReference>
<evidence type="ECO:0000256" key="7">
    <source>
        <dbReference type="ARBA" id="ARBA00022679"/>
    </source>
</evidence>
<comment type="subcellular location">
    <subcellularLocation>
        <location evidence="1">Cytoplasm</location>
    </subcellularLocation>
</comment>
<evidence type="ECO:0000313" key="12">
    <source>
        <dbReference type="EMBL" id="RPF26641.1"/>
    </source>
</evidence>
<keyword evidence="5" id="KW-0963">Cytoplasm</keyword>
<dbReference type="CDD" id="cd02440">
    <property type="entry name" value="AdoMet_MTases"/>
    <property type="match status" value="1"/>
</dbReference>
<comment type="similarity">
    <text evidence="2">Belongs to the methyltransferase superfamily. L-isoaspartyl/D-aspartyl protein methyltransferase family.</text>
</comment>
<organism evidence="12 13">
    <name type="scientific">Georgenia muralis</name>
    <dbReference type="NCBI Taxonomy" id="154117"/>
    <lineage>
        <taxon>Bacteria</taxon>
        <taxon>Bacillati</taxon>
        <taxon>Actinomycetota</taxon>
        <taxon>Actinomycetes</taxon>
        <taxon>Micrococcales</taxon>
        <taxon>Bogoriellaceae</taxon>
        <taxon>Georgenia</taxon>
    </lineage>
</organism>
<evidence type="ECO:0000256" key="6">
    <source>
        <dbReference type="ARBA" id="ARBA00022603"/>
    </source>
</evidence>
<evidence type="ECO:0000256" key="4">
    <source>
        <dbReference type="ARBA" id="ARBA00013346"/>
    </source>
</evidence>
<evidence type="ECO:0000256" key="9">
    <source>
        <dbReference type="ARBA" id="ARBA00030757"/>
    </source>
</evidence>
<evidence type="ECO:0000256" key="5">
    <source>
        <dbReference type="ARBA" id="ARBA00022490"/>
    </source>
</evidence>
<dbReference type="PANTHER" id="PTHR11579:SF0">
    <property type="entry name" value="PROTEIN-L-ISOASPARTATE(D-ASPARTATE) O-METHYLTRANSFERASE"/>
    <property type="match status" value="1"/>
</dbReference>
<dbReference type="PANTHER" id="PTHR11579">
    <property type="entry name" value="PROTEIN-L-ISOASPARTATE O-METHYLTRANSFERASE"/>
    <property type="match status" value="1"/>
</dbReference>
<evidence type="ECO:0000256" key="1">
    <source>
        <dbReference type="ARBA" id="ARBA00004496"/>
    </source>
</evidence>
<dbReference type="GO" id="GO:0032259">
    <property type="term" value="P:methylation"/>
    <property type="evidence" value="ECO:0007669"/>
    <property type="project" value="UniProtKB-KW"/>
</dbReference>
<keyword evidence="7 12" id="KW-0808">Transferase</keyword>
<dbReference type="SUPFAM" id="SSF53335">
    <property type="entry name" value="S-adenosyl-L-methionine-dependent methyltransferases"/>
    <property type="match status" value="1"/>
</dbReference>
<evidence type="ECO:0000256" key="8">
    <source>
        <dbReference type="ARBA" id="ARBA00022691"/>
    </source>
</evidence>
<dbReference type="Pfam" id="PF01135">
    <property type="entry name" value="PCMT"/>
    <property type="match status" value="1"/>
</dbReference>
<dbReference type="RefSeq" id="WP_246005988.1">
    <property type="nucleotide sequence ID" value="NZ_RKRA01000001.1"/>
</dbReference>
<dbReference type="EMBL" id="RKRA01000001">
    <property type="protein sequence ID" value="RPF26641.1"/>
    <property type="molecule type" value="Genomic_DNA"/>
</dbReference>
<dbReference type="GO" id="GO:0004719">
    <property type="term" value="F:protein-L-isoaspartate (D-aspartate) O-methyltransferase activity"/>
    <property type="evidence" value="ECO:0007669"/>
    <property type="project" value="UniProtKB-EC"/>
</dbReference>
<dbReference type="AlphaFoldDB" id="A0A3N5A4C0"/>
<keyword evidence="13" id="KW-1185">Reference proteome</keyword>
<comment type="caution">
    <text evidence="12">The sequence shown here is derived from an EMBL/GenBank/DDBJ whole genome shotgun (WGS) entry which is preliminary data.</text>
</comment>
<name>A0A3N5A4C0_9MICO</name>
<reference evidence="12 13" key="1">
    <citation type="submission" date="2018-11" db="EMBL/GenBank/DDBJ databases">
        <title>Sequencing the genomes of 1000 actinobacteria strains.</title>
        <authorList>
            <person name="Klenk H.-P."/>
        </authorList>
    </citation>
    <scope>NUCLEOTIDE SEQUENCE [LARGE SCALE GENOMIC DNA]</scope>
    <source>
        <strain evidence="12 13">DSM 14418</strain>
    </source>
</reference>
<sequence length="199" mass="21261">MDDRVRAAMRAVDRRGFLPRGQRRLAGSDQAVLIGHGATCSQPSTVEAMLTMLDPRPGDRCLDVGAGSGWTTALLAHLVAPGGSVVGVEIEPALVGWARANLVAAGYPDVRVAPADPDRLGLPDDAPFDRILVSAEARAVPDELLAQLTDEGRVVVPVRGDLLAVDARGVILERRGTYSFVRLRDGARDRARRGRRSGR</sequence>
<protein>
    <recommendedName>
        <fullName evidence="4">Protein-L-isoaspartate O-methyltransferase</fullName>
        <ecNumber evidence="3">2.1.1.77</ecNumber>
    </recommendedName>
    <alternativeName>
        <fullName evidence="11">L-isoaspartyl protein carboxyl methyltransferase</fullName>
    </alternativeName>
    <alternativeName>
        <fullName evidence="9">Protein L-isoaspartyl methyltransferase</fullName>
    </alternativeName>
    <alternativeName>
        <fullName evidence="10">Protein-beta-aspartate methyltransferase</fullName>
    </alternativeName>
</protein>
<keyword evidence="8" id="KW-0949">S-adenosyl-L-methionine</keyword>
<accession>A0A3N5A4C0</accession>
<evidence type="ECO:0000256" key="11">
    <source>
        <dbReference type="ARBA" id="ARBA00031350"/>
    </source>
</evidence>